<dbReference type="EMBL" id="BARW01001580">
    <property type="protein sequence ID" value="GAI61308.1"/>
    <property type="molecule type" value="Genomic_DNA"/>
</dbReference>
<name>X1PZD6_9ZZZZ</name>
<sequence>MILFAEEVKYDFRKTNWGMSVEQVKATEDKKPGGESDTVLAYEVEIDAKDFICLYQFLENKLFFSGYNYKEEHINYNLYINDYEDLKEILIKKYGKPMKDEEMWDNLSEWELEAYKQNLGNSISAGFLTYFAFWETFTTRIELILDGDNYEINLRIRYISKELEEWANKIKEERAKSEF</sequence>
<comment type="caution">
    <text evidence="1">The sequence shown here is derived from an EMBL/GenBank/DDBJ whole genome shotgun (WGS) entry which is preliminary data.</text>
</comment>
<accession>X1PZD6</accession>
<evidence type="ECO:0000313" key="1">
    <source>
        <dbReference type="EMBL" id="GAI61308.1"/>
    </source>
</evidence>
<dbReference type="AlphaFoldDB" id="X1PZD6"/>
<proteinExistence type="predicted"/>
<gene>
    <name evidence="1" type="ORF">S12H4_04935</name>
</gene>
<organism evidence="1">
    <name type="scientific">marine sediment metagenome</name>
    <dbReference type="NCBI Taxonomy" id="412755"/>
    <lineage>
        <taxon>unclassified sequences</taxon>
        <taxon>metagenomes</taxon>
        <taxon>ecological metagenomes</taxon>
    </lineage>
</organism>
<reference evidence="1" key="1">
    <citation type="journal article" date="2014" name="Front. Microbiol.">
        <title>High frequency of phylogenetically diverse reductive dehalogenase-homologous genes in deep subseafloor sedimentary metagenomes.</title>
        <authorList>
            <person name="Kawai M."/>
            <person name="Futagami T."/>
            <person name="Toyoda A."/>
            <person name="Takaki Y."/>
            <person name="Nishi S."/>
            <person name="Hori S."/>
            <person name="Arai W."/>
            <person name="Tsubouchi T."/>
            <person name="Morono Y."/>
            <person name="Uchiyama I."/>
            <person name="Ito T."/>
            <person name="Fujiyama A."/>
            <person name="Inagaki F."/>
            <person name="Takami H."/>
        </authorList>
    </citation>
    <scope>NUCLEOTIDE SEQUENCE</scope>
    <source>
        <strain evidence="1">Expedition CK06-06</strain>
    </source>
</reference>
<protein>
    <submittedName>
        <fullName evidence="1">Uncharacterized protein</fullName>
    </submittedName>
</protein>